<protein>
    <submittedName>
        <fullName evidence="4">PiggyBac transposable element-derived protein 4-like</fullName>
    </submittedName>
</protein>
<feature type="region of interest" description="Disordered" evidence="1">
    <location>
        <begin position="483"/>
        <end position="509"/>
    </location>
</feature>
<evidence type="ECO:0000313" key="3">
    <source>
        <dbReference type="Proteomes" id="UP000694920"/>
    </source>
</evidence>
<keyword evidence="3" id="KW-1185">Reference proteome</keyword>
<feature type="compositionally biased region" description="Basic and acidic residues" evidence="1">
    <location>
        <begin position="485"/>
        <end position="508"/>
    </location>
</feature>
<evidence type="ECO:0000313" key="4">
    <source>
        <dbReference type="RefSeq" id="XP_015601591.1"/>
    </source>
</evidence>
<evidence type="ECO:0000256" key="1">
    <source>
        <dbReference type="SAM" id="MobiDB-lite"/>
    </source>
</evidence>
<dbReference type="GeneID" id="107270780"/>
<dbReference type="PANTHER" id="PTHR46599:SF3">
    <property type="entry name" value="PIGGYBAC TRANSPOSABLE ELEMENT-DERIVED PROTEIN 4"/>
    <property type="match status" value="1"/>
</dbReference>
<dbReference type="RefSeq" id="XP_015601591.1">
    <property type="nucleotide sequence ID" value="XM_015746105.1"/>
</dbReference>
<feature type="domain" description="PiggyBac transposable element-derived protein" evidence="2">
    <location>
        <begin position="107"/>
        <end position="453"/>
    </location>
</feature>
<accession>A0AAJ7C488</accession>
<gene>
    <name evidence="4" type="primary">LOC107270780</name>
</gene>
<sequence length="572" mass="67038">MNEKNGSGEFYLDHLSDCPDSNLESDNIDESDSSDIIIQKQRSVLPLRYSDSEDEEISIIEDDLNNNEDDDEIWSRNDEARILKPFDGSPGIKITLASPENVMDSVNLFIGDDFFEHLVMESNRYHYQVMERYQIPSKANKWTNITVPEMKKFLGLIVLMGQIKKNVLYDYWSTDRTIETPFFAQVMSRNRFVQIMQSWHFANNDNIPNNAHRLAKVQPVIDHLRRKFNDVYKPSQQLSLDECIIPWRGRLSIRTYNPGKITKYGILLKMVCEAVTGYICNFHIYAADGNKLEDTVLTVLEPYKNLWHEIYQDNYYNSVKMAQIILENKMRVCETIRKNRGLPQSLKTLRLTRGQYEFRRNREILLEVWNNGRRNVNMISTIHSAQLMESRNRSRRSTASIQKPNSIMNYNKYMKGVDRADQYLAYYSIFRKIKKWTKRVGMFFINCALFNSFKLYTVINGKNITYKNFLHKVAISWTADSEANSTEHDDSQPIPEPTRRVARSDHPGRLSNFGKHKLINIVTSDRNSKPLRQCRVCAVHKKRSRTGFVCKFCEVPLHKGDCFKRYHALKTY</sequence>
<dbReference type="KEGG" id="ccin:107270780"/>
<organism evidence="3 4">
    <name type="scientific">Cephus cinctus</name>
    <name type="common">Wheat stem sawfly</name>
    <dbReference type="NCBI Taxonomy" id="211228"/>
    <lineage>
        <taxon>Eukaryota</taxon>
        <taxon>Metazoa</taxon>
        <taxon>Ecdysozoa</taxon>
        <taxon>Arthropoda</taxon>
        <taxon>Hexapoda</taxon>
        <taxon>Insecta</taxon>
        <taxon>Pterygota</taxon>
        <taxon>Neoptera</taxon>
        <taxon>Endopterygota</taxon>
        <taxon>Hymenoptera</taxon>
        <taxon>Cephoidea</taxon>
        <taxon>Cephidae</taxon>
        <taxon>Cephus</taxon>
    </lineage>
</organism>
<name>A0AAJ7C488_CEPCN</name>
<evidence type="ECO:0000259" key="2">
    <source>
        <dbReference type="Pfam" id="PF13843"/>
    </source>
</evidence>
<proteinExistence type="predicted"/>
<dbReference type="AlphaFoldDB" id="A0AAJ7C488"/>
<reference evidence="4" key="1">
    <citation type="submission" date="2025-08" db="UniProtKB">
        <authorList>
            <consortium name="RefSeq"/>
        </authorList>
    </citation>
    <scope>IDENTIFICATION</scope>
</reference>
<dbReference type="Proteomes" id="UP000694920">
    <property type="component" value="Unplaced"/>
</dbReference>
<dbReference type="InterPro" id="IPR029526">
    <property type="entry name" value="PGBD"/>
</dbReference>
<feature type="region of interest" description="Disordered" evidence="1">
    <location>
        <begin position="1"/>
        <end position="34"/>
    </location>
</feature>
<dbReference type="PANTHER" id="PTHR46599">
    <property type="entry name" value="PIGGYBAC TRANSPOSABLE ELEMENT-DERIVED PROTEIN 4"/>
    <property type="match status" value="1"/>
</dbReference>
<dbReference type="Pfam" id="PF13843">
    <property type="entry name" value="DDE_Tnp_1_7"/>
    <property type="match status" value="1"/>
</dbReference>